<dbReference type="Pfam" id="PF07209">
    <property type="entry name" value="DUF1415"/>
    <property type="match status" value="1"/>
</dbReference>
<accession>A0ABS7ED03</accession>
<organism evidence="1 2">
    <name type="scientific">Neiella holothuriorum</name>
    <dbReference type="NCBI Taxonomy" id="2870530"/>
    <lineage>
        <taxon>Bacteria</taxon>
        <taxon>Pseudomonadati</taxon>
        <taxon>Pseudomonadota</taxon>
        <taxon>Gammaproteobacteria</taxon>
        <taxon>Alteromonadales</taxon>
        <taxon>Echinimonadaceae</taxon>
        <taxon>Neiella</taxon>
    </lineage>
</organism>
<protein>
    <submittedName>
        <fullName evidence="1">DUF1415 domain-containing protein</fullName>
    </submittedName>
</protein>
<dbReference type="RefSeq" id="WP_220102898.1">
    <property type="nucleotide sequence ID" value="NZ_JAHZSS010000003.1"/>
</dbReference>
<proteinExistence type="predicted"/>
<evidence type="ECO:0000313" key="2">
    <source>
        <dbReference type="Proteomes" id="UP001166251"/>
    </source>
</evidence>
<reference evidence="1" key="1">
    <citation type="submission" date="2021-07" db="EMBL/GenBank/DDBJ databases">
        <title>Neiella marina sp. nov., isolated from the intestinal content of sea cucumber Apostichopus japonicus.</title>
        <authorList>
            <person name="Bai X."/>
        </authorList>
    </citation>
    <scope>NUCLEOTIDE SEQUENCE</scope>
    <source>
        <strain evidence="1">126</strain>
    </source>
</reference>
<comment type="caution">
    <text evidence="1">The sequence shown here is derived from an EMBL/GenBank/DDBJ whole genome shotgun (WGS) entry which is preliminary data.</text>
</comment>
<dbReference type="Proteomes" id="UP001166251">
    <property type="component" value="Unassembled WGS sequence"/>
</dbReference>
<keyword evidence="2" id="KW-1185">Reference proteome</keyword>
<sequence length="181" mass="20804">MTESVRQDVKRWLENVVIGLNLCPFAARPHRMRLVDIVVSTATDEEQLLTELHHEIARLIATPVDELETTLIAVPNMLLCFQQYNDFLDIADALLEQGGWQGEIQIASFHPDYQFVDSEPDDTSNLTNCSPVPIFHLIREQSLTDALMNYADPDKIPSRNIAKLERLTLDELKDYFPYLYK</sequence>
<gene>
    <name evidence="1" type="ORF">K0504_04140</name>
</gene>
<dbReference type="EMBL" id="JAHZSS010000003">
    <property type="protein sequence ID" value="MBW8190218.1"/>
    <property type="molecule type" value="Genomic_DNA"/>
</dbReference>
<dbReference type="InterPro" id="IPR009858">
    <property type="entry name" value="DUF1415"/>
</dbReference>
<evidence type="ECO:0000313" key="1">
    <source>
        <dbReference type="EMBL" id="MBW8190218.1"/>
    </source>
</evidence>
<name>A0ABS7ED03_9GAMM</name>